<reference evidence="2 3" key="1">
    <citation type="submission" date="2020-08" db="EMBL/GenBank/DDBJ databases">
        <title>Sequencing the genomes of 1000 actinobacteria strains.</title>
        <authorList>
            <person name="Klenk H.-P."/>
        </authorList>
    </citation>
    <scope>NUCLEOTIDE SEQUENCE [LARGE SCALE GENOMIC DNA]</scope>
    <source>
        <strain evidence="2 3">DSM 45084</strain>
    </source>
</reference>
<sequence length="33" mass="3525">MRDGDTTGVVPVHGFEGWPSAGDDAMPWRGPEP</sequence>
<proteinExistence type="predicted"/>
<name>A0A7W7WWG1_9PSEU</name>
<evidence type="ECO:0000313" key="2">
    <source>
        <dbReference type="EMBL" id="MBB4966076.1"/>
    </source>
</evidence>
<organism evidence="2 3">
    <name type="scientific">Saccharothrix violaceirubra</name>
    <dbReference type="NCBI Taxonomy" id="413306"/>
    <lineage>
        <taxon>Bacteria</taxon>
        <taxon>Bacillati</taxon>
        <taxon>Actinomycetota</taxon>
        <taxon>Actinomycetes</taxon>
        <taxon>Pseudonocardiales</taxon>
        <taxon>Pseudonocardiaceae</taxon>
        <taxon>Saccharothrix</taxon>
    </lineage>
</organism>
<comment type="caution">
    <text evidence="2">The sequence shown here is derived from an EMBL/GenBank/DDBJ whole genome shotgun (WGS) entry which is preliminary data.</text>
</comment>
<evidence type="ECO:0000313" key="3">
    <source>
        <dbReference type="Proteomes" id="UP000542674"/>
    </source>
</evidence>
<evidence type="ECO:0000256" key="1">
    <source>
        <dbReference type="SAM" id="MobiDB-lite"/>
    </source>
</evidence>
<accession>A0A7W7WWG1</accession>
<dbReference type="AlphaFoldDB" id="A0A7W7WWG1"/>
<keyword evidence="3" id="KW-1185">Reference proteome</keyword>
<feature type="region of interest" description="Disordered" evidence="1">
    <location>
        <begin position="1"/>
        <end position="33"/>
    </location>
</feature>
<protein>
    <submittedName>
        <fullName evidence="2">Uncharacterized protein</fullName>
    </submittedName>
</protein>
<dbReference type="EMBL" id="JACHJS010000001">
    <property type="protein sequence ID" value="MBB4966076.1"/>
    <property type="molecule type" value="Genomic_DNA"/>
</dbReference>
<gene>
    <name evidence="2" type="ORF">F4559_003435</name>
</gene>
<dbReference type="Proteomes" id="UP000542674">
    <property type="component" value="Unassembled WGS sequence"/>
</dbReference>